<evidence type="ECO:0000256" key="2">
    <source>
        <dbReference type="ARBA" id="ARBA00022475"/>
    </source>
</evidence>
<evidence type="ECO:0000256" key="1">
    <source>
        <dbReference type="ARBA" id="ARBA00004651"/>
    </source>
</evidence>
<keyword evidence="5 7" id="KW-0472">Membrane</keyword>
<dbReference type="GO" id="GO:0030420">
    <property type="term" value="P:establishment of competence for transformation"/>
    <property type="evidence" value="ECO:0007669"/>
    <property type="project" value="InterPro"/>
</dbReference>
<comment type="subcellular location">
    <subcellularLocation>
        <location evidence="1">Cell membrane</location>
        <topology evidence="1">Multi-pass membrane protein</topology>
    </subcellularLocation>
</comment>
<dbReference type="InterPro" id="IPR035681">
    <property type="entry name" value="ComA-like_MBL"/>
</dbReference>
<feature type="transmembrane region" description="Helical" evidence="7">
    <location>
        <begin position="514"/>
        <end position="534"/>
    </location>
</feature>
<dbReference type="InterPro" id="IPR004477">
    <property type="entry name" value="ComEC_N"/>
</dbReference>
<evidence type="ECO:0000256" key="6">
    <source>
        <dbReference type="SAM" id="MobiDB-lite"/>
    </source>
</evidence>
<dbReference type="Gene3D" id="3.60.15.10">
    <property type="entry name" value="Ribonuclease Z/Hydroxyacylglutathione hydrolase-like"/>
    <property type="match status" value="1"/>
</dbReference>
<dbReference type="InterPro" id="IPR052159">
    <property type="entry name" value="Competence_DNA_uptake"/>
</dbReference>
<dbReference type="RefSeq" id="WP_050725139.1">
    <property type="nucleotide sequence ID" value="NZ_CP012332.1"/>
</dbReference>
<dbReference type="SUPFAM" id="SSF56281">
    <property type="entry name" value="Metallo-hydrolase/oxidoreductase"/>
    <property type="match status" value="1"/>
</dbReference>
<protein>
    <submittedName>
        <fullName evidence="9">DNA internalization-related competence protein ComEC/Rec2</fullName>
    </submittedName>
</protein>
<dbReference type="NCBIfam" id="TIGR00361">
    <property type="entry name" value="ComEC_Rec2"/>
    <property type="match status" value="1"/>
</dbReference>
<feature type="transmembrane region" description="Helical" evidence="7">
    <location>
        <begin position="449"/>
        <end position="472"/>
    </location>
</feature>
<organism evidence="9 10">
    <name type="scientific">Vulgatibacter incomptus</name>
    <dbReference type="NCBI Taxonomy" id="1391653"/>
    <lineage>
        <taxon>Bacteria</taxon>
        <taxon>Pseudomonadati</taxon>
        <taxon>Myxococcota</taxon>
        <taxon>Myxococcia</taxon>
        <taxon>Myxococcales</taxon>
        <taxon>Cystobacterineae</taxon>
        <taxon>Vulgatibacteraceae</taxon>
        <taxon>Vulgatibacter</taxon>
    </lineage>
</organism>
<dbReference type="InterPro" id="IPR001279">
    <property type="entry name" value="Metallo-B-lactamas"/>
</dbReference>
<dbReference type="InterPro" id="IPR004797">
    <property type="entry name" value="Competence_ComEC/Rec2"/>
</dbReference>
<evidence type="ECO:0000256" key="3">
    <source>
        <dbReference type="ARBA" id="ARBA00022692"/>
    </source>
</evidence>
<feature type="transmembrane region" description="Helical" evidence="7">
    <location>
        <begin position="570"/>
        <end position="588"/>
    </location>
</feature>
<dbReference type="CDD" id="cd07731">
    <property type="entry name" value="ComA-like_MBL-fold"/>
    <property type="match status" value="1"/>
</dbReference>
<evidence type="ECO:0000256" key="4">
    <source>
        <dbReference type="ARBA" id="ARBA00022989"/>
    </source>
</evidence>
<feature type="compositionally biased region" description="Low complexity" evidence="6">
    <location>
        <begin position="75"/>
        <end position="114"/>
    </location>
</feature>
<proteinExistence type="predicted"/>
<keyword evidence="10" id="KW-1185">Reference proteome</keyword>
<name>A0A0K1PCA4_9BACT</name>
<dbReference type="Pfam" id="PF00753">
    <property type="entry name" value="Lactamase_B"/>
    <property type="match status" value="1"/>
</dbReference>
<accession>A0A0K1PCA4</accession>
<dbReference type="SMART" id="SM00849">
    <property type="entry name" value="Lactamase_B"/>
    <property type="match status" value="1"/>
</dbReference>
<dbReference type="GO" id="GO:0005886">
    <property type="term" value="C:plasma membrane"/>
    <property type="evidence" value="ECO:0007669"/>
    <property type="project" value="UniProtKB-SubCell"/>
</dbReference>
<dbReference type="NCBIfam" id="TIGR00360">
    <property type="entry name" value="ComEC_N-term"/>
    <property type="match status" value="1"/>
</dbReference>
<dbReference type="EMBL" id="CP012332">
    <property type="protein sequence ID" value="AKU90729.1"/>
    <property type="molecule type" value="Genomic_DNA"/>
</dbReference>
<dbReference type="KEGG" id="vin:AKJ08_1116"/>
<dbReference type="InterPro" id="IPR036866">
    <property type="entry name" value="RibonucZ/Hydroxyglut_hydro"/>
</dbReference>
<feature type="transmembrane region" description="Helical" evidence="7">
    <location>
        <begin position="51"/>
        <end position="70"/>
    </location>
</feature>
<dbReference type="Proteomes" id="UP000055590">
    <property type="component" value="Chromosome"/>
</dbReference>
<keyword evidence="4 7" id="KW-1133">Transmembrane helix</keyword>
<feature type="transmembrane region" description="Helical" evidence="7">
    <location>
        <begin position="484"/>
        <end position="507"/>
    </location>
</feature>
<keyword evidence="2" id="KW-1003">Cell membrane</keyword>
<dbReference type="AlphaFoldDB" id="A0A0K1PCA4"/>
<keyword evidence="3 7" id="KW-0812">Transmembrane</keyword>
<feature type="transmembrane region" description="Helical" evidence="7">
    <location>
        <begin position="306"/>
        <end position="330"/>
    </location>
</feature>
<sequence length="854" mass="88979">MGRIFRFPIPWMAAAFAAGLLSARPFGTISLVAIFPVIALALAAARTGRRLAASFLVFAAFAMAGSIRGASEGLPDSNAVDSPAPSSVPGDAGPSASGAGRPGSSRSGREPVPGRLAGPCSNALESLGLPVPTRDAPARLELEAWIAGAPAIGFETTRAEVEVARARPARERPLDPPPPWIDASGLRLLLSMNEGLRPLPGDAVRTVATLDELEPGLPGMEDARRRLDRAGIACPARVAGGQLGVMSPGGGIQTAVEVARRRISARVEEVMGPGPTAALLAALSVGDRSLVSPEQAERFAASGLSHLLSVSGLHLGLTVLGLYRILVWLFGRVGTRFDPRQIAALVALPAAPAYALLTGAQPPVVRAAVGAGLFLTAQIVDRSSEGWTALGAAALAILAWDPAALHEASFQLSFAACAGLLALSRGIRELIPVSQPRPDAPRWRRWLEVPLTSLATTAAATLATLPLTAFHFQRASVAALPANMIAVPVGLGATALCAVATAIGLVSRTAMAPVLWLAAPFAAVVDGAAAWFATWPGSRIPMEAPGIGGALAMCGASLALASLRRAPRRGLAALAVCLGILLLPWVSADPTEGKLVVDFLAVGQGDSTLLRLPDGSHILVDTGGELRGERDVAQRVLLPQLAERGVRSLDALALSHLHPDHVGSAPALLAAMPVGELWASGRPLDGRLGTPIADALVARGIPRRVLLQSSPPIERAGVRFEILGPPDRDGVGYEPLFHENDVSLVLRIVHGDVAILLPGDIEAEGEEALVASRADLRAQLIKAPHHGSSTSSSAALLERVRPHHVVFCVGRRNQFGFPRRDVVERYEARGCSLHRTDRGPVRFISDGNELKLAQ</sequence>
<reference evidence="9 10" key="1">
    <citation type="submission" date="2015-08" db="EMBL/GenBank/DDBJ databases">
        <authorList>
            <person name="Babu N.S."/>
            <person name="Beckwith C.J."/>
            <person name="Beseler K.G."/>
            <person name="Brison A."/>
            <person name="Carone J.V."/>
            <person name="Caskin T.P."/>
            <person name="Diamond M."/>
            <person name="Durham M.E."/>
            <person name="Foxe J.M."/>
            <person name="Go M."/>
            <person name="Henderson B.A."/>
            <person name="Jones I.B."/>
            <person name="McGettigan J.A."/>
            <person name="Micheletti S.J."/>
            <person name="Nasrallah M.E."/>
            <person name="Ortiz D."/>
            <person name="Piller C.R."/>
            <person name="Privatt S.R."/>
            <person name="Schneider S.L."/>
            <person name="Sharp S."/>
            <person name="Smith T.C."/>
            <person name="Stanton J.D."/>
            <person name="Ullery H.E."/>
            <person name="Wilson R.J."/>
            <person name="Serrano M.G."/>
            <person name="Buck G."/>
            <person name="Lee V."/>
            <person name="Wang Y."/>
            <person name="Carvalho R."/>
            <person name="Voegtly L."/>
            <person name="Shi R."/>
            <person name="Duckworth R."/>
            <person name="Johnson A."/>
            <person name="Loviza R."/>
            <person name="Walstead R."/>
            <person name="Shah Z."/>
            <person name="Kiflezghi M."/>
            <person name="Wade K."/>
            <person name="Ball S.L."/>
            <person name="Bradley K.W."/>
            <person name="Asai D.J."/>
            <person name="Bowman C.A."/>
            <person name="Russell D.A."/>
            <person name="Pope W.H."/>
            <person name="Jacobs-Sera D."/>
            <person name="Hendrix R.W."/>
            <person name="Hatfull G.F."/>
        </authorList>
    </citation>
    <scope>NUCLEOTIDE SEQUENCE [LARGE SCALE GENOMIC DNA]</scope>
    <source>
        <strain evidence="9 10">DSM 27710</strain>
    </source>
</reference>
<dbReference type="Pfam" id="PF03772">
    <property type="entry name" value="Competence"/>
    <property type="match status" value="1"/>
</dbReference>
<evidence type="ECO:0000256" key="7">
    <source>
        <dbReference type="SAM" id="Phobius"/>
    </source>
</evidence>
<evidence type="ECO:0000313" key="10">
    <source>
        <dbReference type="Proteomes" id="UP000055590"/>
    </source>
</evidence>
<dbReference type="PANTHER" id="PTHR30619:SF1">
    <property type="entry name" value="RECOMBINATION PROTEIN 2"/>
    <property type="match status" value="1"/>
</dbReference>
<evidence type="ECO:0000256" key="5">
    <source>
        <dbReference type="ARBA" id="ARBA00023136"/>
    </source>
</evidence>
<feature type="domain" description="Metallo-beta-lactamase" evidence="8">
    <location>
        <begin position="604"/>
        <end position="811"/>
    </location>
</feature>
<feature type="region of interest" description="Disordered" evidence="6">
    <location>
        <begin position="73"/>
        <end position="119"/>
    </location>
</feature>
<dbReference type="OrthoDB" id="9790149at2"/>
<feature type="transmembrane region" description="Helical" evidence="7">
    <location>
        <begin position="546"/>
        <end position="563"/>
    </location>
</feature>
<dbReference type="STRING" id="1391653.AKJ08_1116"/>
<evidence type="ECO:0000313" key="9">
    <source>
        <dbReference type="EMBL" id="AKU90729.1"/>
    </source>
</evidence>
<gene>
    <name evidence="9" type="ORF">AKJ08_1116</name>
</gene>
<evidence type="ECO:0000259" key="8">
    <source>
        <dbReference type="SMART" id="SM00849"/>
    </source>
</evidence>
<dbReference type="PANTHER" id="PTHR30619">
    <property type="entry name" value="DNA INTERNALIZATION/COMPETENCE PROTEIN COMEC/REC2"/>
    <property type="match status" value="1"/>
</dbReference>